<reference evidence="2 3" key="1">
    <citation type="submission" date="2023-04" db="EMBL/GenBank/DDBJ databases">
        <title>Genome of Basidiobolus ranarum AG-B5.</title>
        <authorList>
            <person name="Stajich J.E."/>
            <person name="Carter-House D."/>
            <person name="Gryganskyi A."/>
        </authorList>
    </citation>
    <scope>NUCLEOTIDE SEQUENCE [LARGE SCALE GENOMIC DNA]</scope>
    <source>
        <strain evidence="2 3">AG-B5</strain>
    </source>
</reference>
<dbReference type="Proteomes" id="UP001479436">
    <property type="component" value="Unassembled WGS sequence"/>
</dbReference>
<protein>
    <submittedName>
        <fullName evidence="2">Uncharacterized protein</fullName>
    </submittedName>
</protein>
<comment type="caution">
    <text evidence="2">The sequence shown here is derived from an EMBL/GenBank/DDBJ whole genome shotgun (WGS) entry which is preliminary data.</text>
</comment>
<feature type="signal peptide" evidence="1">
    <location>
        <begin position="1"/>
        <end position="19"/>
    </location>
</feature>
<keyword evidence="3" id="KW-1185">Reference proteome</keyword>
<proteinExistence type="predicted"/>
<feature type="chain" id="PRO_5046106002" evidence="1">
    <location>
        <begin position="20"/>
        <end position="128"/>
    </location>
</feature>
<name>A0ABR2VLE9_9FUNG</name>
<evidence type="ECO:0000313" key="3">
    <source>
        <dbReference type="Proteomes" id="UP001479436"/>
    </source>
</evidence>
<accession>A0ABR2VLE9</accession>
<gene>
    <name evidence="2" type="ORF">K7432_016715</name>
</gene>
<evidence type="ECO:0000256" key="1">
    <source>
        <dbReference type="SAM" id="SignalP"/>
    </source>
</evidence>
<dbReference type="EMBL" id="JASJQH010009816">
    <property type="protein sequence ID" value="KAK9675034.1"/>
    <property type="molecule type" value="Genomic_DNA"/>
</dbReference>
<evidence type="ECO:0000313" key="2">
    <source>
        <dbReference type="EMBL" id="KAK9675034.1"/>
    </source>
</evidence>
<organism evidence="2 3">
    <name type="scientific">Basidiobolus ranarum</name>
    <dbReference type="NCBI Taxonomy" id="34480"/>
    <lineage>
        <taxon>Eukaryota</taxon>
        <taxon>Fungi</taxon>
        <taxon>Fungi incertae sedis</taxon>
        <taxon>Zoopagomycota</taxon>
        <taxon>Entomophthoromycotina</taxon>
        <taxon>Basidiobolomycetes</taxon>
        <taxon>Basidiobolales</taxon>
        <taxon>Basidiobolaceae</taxon>
        <taxon>Basidiobolus</taxon>
    </lineage>
</organism>
<keyword evidence="1" id="KW-0732">Signal</keyword>
<sequence>MRFATMLVASSVFTMAAQSLPMGQGTAELAGDKRDLHDLCGRWFCGHTKRDEITPESPVESPTTNTDPKLLTRIEKQIVREQSPTTSDKRDLHDLCGRWFCGHTRKRSAFHRTYLRSSMKEITHHSSS</sequence>